<accession>A0A8J6Q0M6</accession>
<dbReference type="Proteomes" id="UP000600588">
    <property type="component" value="Unassembled WGS sequence"/>
</dbReference>
<evidence type="ECO:0000259" key="2">
    <source>
        <dbReference type="Pfam" id="PF10988"/>
    </source>
</evidence>
<feature type="signal peptide" evidence="1">
    <location>
        <begin position="1"/>
        <end position="21"/>
    </location>
</feature>
<dbReference type="InterPro" id="IPR021255">
    <property type="entry name" value="DUF2807"/>
</dbReference>
<proteinExistence type="predicted"/>
<dbReference type="Gene3D" id="2.160.20.120">
    <property type="match status" value="1"/>
</dbReference>
<dbReference type="PROSITE" id="PS51257">
    <property type="entry name" value="PROKAR_LIPOPROTEIN"/>
    <property type="match status" value="1"/>
</dbReference>
<feature type="domain" description="Putative auto-transporter adhesin head GIN" evidence="2">
    <location>
        <begin position="46"/>
        <end position="226"/>
    </location>
</feature>
<sequence length="242" mass="25453">MTTLIKIIITSILSMSLFSCNFDISINPGVKGNGKVLTQKRSVNEPFTGIKASEGLDVYVTQSDKVNVVVEADENLQDLIITEVDNGILKIHTKKNIGRSKAKKVTVSFKDITSIKSTSGSSVKGTNTVVENDLILESSSGSDIKIDVNTHNLTCKTSSGSDIKVSGNTKSLSVESSSGSDFKGANLIAESSQVKASSGADITVNTLKDLTAKASSGADIKYLGDPEIINKDSSSSGSVKKQ</sequence>
<keyword evidence="1" id="KW-0732">Signal</keyword>
<feature type="chain" id="PRO_5035146560" evidence="1">
    <location>
        <begin position="22"/>
        <end position="242"/>
    </location>
</feature>
<protein>
    <submittedName>
        <fullName evidence="3">DUF2807 domain-containing protein</fullName>
    </submittedName>
</protein>
<dbReference type="Pfam" id="PF10988">
    <property type="entry name" value="DUF2807"/>
    <property type="match status" value="1"/>
</dbReference>
<evidence type="ECO:0000256" key="1">
    <source>
        <dbReference type="SAM" id="SignalP"/>
    </source>
</evidence>
<evidence type="ECO:0000313" key="4">
    <source>
        <dbReference type="Proteomes" id="UP000600588"/>
    </source>
</evidence>
<keyword evidence="4" id="KW-1185">Reference proteome</keyword>
<reference evidence="3 4" key="1">
    <citation type="submission" date="2020-09" db="EMBL/GenBank/DDBJ databases">
        <title>TT11 complete genome.</title>
        <authorList>
            <person name="Wu Z."/>
        </authorList>
    </citation>
    <scope>NUCLEOTIDE SEQUENCE [LARGE SCALE GENOMIC DNA]</scope>
    <source>
        <strain evidence="3 4">TT11</strain>
    </source>
</reference>
<dbReference type="EMBL" id="JACVXB010000007">
    <property type="protein sequence ID" value="MBD0833318.1"/>
    <property type="molecule type" value="Genomic_DNA"/>
</dbReference>
<dbReference type="RefSeq" id="WP_188231100.1">
    <property type="nucleotide sequence ID" value="NZ_JACVXB010000007.1"/>
</dbReference>
<organism evidence="3 4">
    <name type="scientific">Aestuariibaculum sediminum</name>
    <dbReference type="NCBI Taxonomy" id="2770637"/>
    <lineage>
        <taxon>Bacteria</taxon>
        <taxon>Pseudomonadati</taxon>
        <taxon>Bacteroidota</taxon>
        <taxon>Flavobacteriia</taxon>
        <taxon>Flavobacteriales</taxon>
        <taxon>Flavobacteriaceae</taxon>
    </lineage>
</organism>
<dbReference type="AlphaFoldDB" id="A0A8J6Q0M6"/>
<gene>
    <name evidence="3" type="ORF">ICJ83_14375</name>
</gene>
<name>A0A8J6Q0M6_9FLAO</name>
<evidence type="ECO:0000313" key="3">
    <source>
        <dbReference type="EMBL" id="MBD0833318.1"/>
    </source>
</evidence>
<comment type="caution">
    <text evidence="3">The sequence shown here is derived from an EMBL/GenBank/DDBJ whole genome shotgun (WGS) entry which is preliminary data.</text>
</comment>